<evidence type="ECO:0000313" key="10">
    <source>
        <dbReference type="Proteomes" id="UP001174997"/>
    </source>
</evidence>
<evidence type="ECO:0000256" key="5">
    <source>
        <dbReference type="PROSITE-ProRule" id="PRU00023"/>
    </source>
</evidence>
<dbReference type="GO" id="GO:0007018">
    <property type="term" value="P:microtubule-based movement"/>
    <property type="evidence" value="ECO:0007669"/>
    <property type="project" value="TreeGrafter"/>
</dbReference>
<feature type="region of interest" description="Disordered" evidence="7">
    <location>
        <begin position="96"/>
        <end position="128"/>
    </location>
</feature>
<keyword evidence="2" id="KW-0963">Cytoplasm</keyword>
<gene>
    <name evidence="9" type="ORF">QBC41DRAFT_275778</name>
</gene>
<dbReference type="PROSITE" id="PS50297">
    <property type="entry name" value="ANK_REP_REGION"/>
    <property type="match status" value="5"/>
</dbReference>
<feature type="repeat" description="ANK" evidence="5">
    <location>
        <begin position="753"/>
        <end position="785"/>
    </location>
</feature>
<dbReference type="InterPro" id="IPR002151">
    <property type="entry name" value="Kinesin_light"/>
</dbReference>
<feature type="domain" description="C2H2-type" evidence="8">
    <location>
        <begin position="992"/>
        <end position="1014"/>
    </location>
</feature>
<keyword evidence="6" id="KW-0479">Metal-binding</keyword>
<dbReference type="Pfam" id="PF13374">
    <property type="entry name" value="TPR_10"/>
    <property type="match status" value="2"/>
</dbReference>
<feature type="repeat" description="ANK" evidence="5">
    <location>
        <begin position="720"/>
        <end position="752"/>
    </location>
</feature>
<dbReference type="PANTHER" id="PTHR45783:SF3">
    <property type="entry name" value="KINESIN LIGHT CHAIN"/>
    <property type="match status" value="1"/>
</dbReference>
<feature type="repeat" description="ANK" evidence="5">
    <location>
        <begin position="787"/>
        <end position="819"/>
    </location>
</feature>
<organism evidence="9 10">
    <name type="scientific">Cercophora samala</name>
    <dbReference type="NCBI Taxonomy" id="330535"/>
    <lineage>
        <taxon>Eukaryota</taxon>
        <taxon>Fungi</taxon>
        <taxon>Dikarya</taxon>
        <taxon>Ascomycota</taxon>
        <taxon>Pezizomycotina</taxon>
        <taxon>Sordariomycetes</taxon>
        <taxon>Sordariomycetidae</taxon>
        <taxon>Sordariales</taxon>
        <taxon>Lasiosphaeriaceae</taxon>
        <taxon>Cercophora</taxon>
    </lineage>
</organism>
<feature type="compositionally biased region" description="Polar residues" evidence="7">
    <location>
        <begin position="632"/>
        <end position="642"/>
    </location>
</feature>
<comment type="caution">
    <text evidence="9">The sequence shown here is derived from an EMBL/GenBank/DDBJ whole genome shotgun (WGS) entry which is preliminary data.</text>
</comment>
<keyword evidence="3" id="KW-0677">Repeat</keyword>
<dbReference type="Gene3D" id="3.30.160.60">
    <property type="entry name" value="Classic Zinc Finger"/>
    <property type="match status" value="1"/>
</dbReference>
<feature type="compositionally biased region" description="Basic and acidic residues" evidence="7">
    <location>
        <begin position="294"/>
        <end position="305"/>
    </location>
</feature>
<dbReference type="Pfam" id="PF12796">
    <property type="entry name" value="Ank_2"/>
    <property type="match status" value="2"/>
</dbReference>
<sequence>MDGSALHQAGKRVFQVFEDLLNSCSGTLQTHLAKEEQRFRLWAHSLGLHHQGHSSLDYRVRDAVLVKSQLLRLLGALHDHLENTLAIVKGDRLPYEQQAQDSESQRSSDSDSSRSSNQSAAVSVSSDESTHELDFRQIGVAETINALYGLAARIRSPRNRPERPTQELFRHIAPHEREQYIKERAEIEIAILVYRHRQYLVQAFQRPQNSTITHDILDKYASGSNYLLRRTGVANVRRRQQFIYWKEHAARISRDPLQSAKPTGSEQPTASESFLRAGKTPGINSHLAVPSATSRHEHSEATSATRLDESKFRFEDIQSVSSYQSHAVTTASHQSPLLLQWPPPPENLLNDGYFTCPYCHVICPGRYLVEKAWKAHLIHDLRPYQCTYEHCQDSGRLYGSYQDWIDHENLHTKIWHCDDHQGSIEFERREDYIAHLNQHHPHANQELLSPELMATAFRPSMRPLRMCPLCPTGFEDTRKMREHIKDHLERLTQHCLPIKSFNVDEDDISRGSADSARHVVRDEGSQAFSDTSFRWGNTPDVSSQVVENYIATHSFQDIRQRFCQAQGEHISTGLWLGLVERDDKWISADSQGVFQTDLPWDSDFNVGNDKNPSPTTGKYTPMTEDLQEPRQRSNLAASQRSWTEENINLPGESRRLLNHQLTAAVTKGDFRATQQLLQEGANFDFEDYMSESVLRIASRLGHVAIVQLLLSYGANVNTKHHTSPLQVASAQGHQEIVRLLLENGADVQKEDINYSNPLQAASRHGHSEVVKTLLELGADPNARTGISSHTALHAAVEQGHKNITKLLLEFGADPNASDYYSPVGSVLELAAAKGDQEIVQLLLDHGADLDLKSKMYGGALETAVKHGNQEIQRLLVRRTVASHMKSPKYAKVVEAANLESLKLASEILGAAAIGDANFGTTTAVDENQEGTGNIKEETFRLVPTNEESSEMSFTSQDVDLPREIAADSQQDPPIQSGTGNNDAITTEDQHPYKCRTCGKWFGRECDLKKHTKDHEEPCKCPVEGCSTIMAESKDLDRHLWSRHPDYARGNNMPDNKNSMECGWPGCSYRGRLANLKRHKDNKQHWEHPGDGEVDMAIKPMADSKPDPISPPEVGKNDTPASEALQSHRCPIEGCTASKSEEKDINRHIWTYHPEYAQENSISDTDRVECGWPGCWWRGRRDNLRRHKDSMGHWEPSDSELVSEEKPSGVQACDWPGCQYSYSGKKKSNLKRHKDRHQHWIQPSNDNLAKERPLDSSPTVAAKPQASQKERLEEPTENRGSSNDSTAHVIHDKADQPQIISSGNKSAEKVDEPPGNNQQGSELLKERDIDPHQLFTRPDPKALSEESHETLHSPSGESPSVEEIEADVKRLQDDLGAEHPETLRRMSDLALWYAVYRHFEAAVTLQEKVYEKQKKLYSEEHLDTLNSLTNLAEIYGREARLEESEVLRKKVLEIKSRVFGEEHPETTASMVELASTYEIQGRIDESESLQLQILEIRKRTLGEGHPHTLESMMALGSFYDLHWRREECESLMLRVCELKEQTLGEDHPDTIVAISHLASTYCSEGRFDEAEKLQIQILERSKRIWGEEDHHTASAKAELALTYRNQGRFKEAEMLYVEAGAVQQKTLGKDHPNTMVSRAQLAAVYCCQGRFGEAEGLQVEVLMLRKKILGEEHPMTLVSMGELVETWRAMSRLEEAEALRLDLLRLRKNILGEKPPNTLGSEKEQAQAFEILDRLAEAKPLQIQLLRSHAECVCVCVTFISPARLAGRENTTQW</sequence>
<dbReference type="GO" id="GO:0008270">
    <property type="term" value="F:zinc ion binding"/>
    <property type="evidence" value="ECO:0007669"/>
    <property type="project" value="UniProtKB-KW"/>
</dbReference>
<dbReference type="PANTHER" id="PTHR45783">
    <property type="entry name" value="KINESIN LIGHT CHAIN"/>
    <property type="match status" value="1"/>
</dbReference>
<keyword evidence="5" id="KW-0040">ANK repeat</keyword>
<evidence type="ECO:0000259" key="8">
    <source>
        <dbReference type="PROSITE" id="PS50157"/>
    </source>
</evidence>
<feature type="compositionally biased region" description="Polar residues" evidence="7">
    <location>
        <begin position="608"/>
        <end position="618"/>
    </location>
</feature>
<protein>
    <recommendedName>
        <fullName evidence="8">C2H2-type domain-containing protein</fullName>
    </recommendedName>
</protein>
<feature type="compositionally biased region" description="Basic residues" evidence="7">
    <location>
        <begin position="1223"/>
        <end position="1238"/>
    </location>
</feature>
<dbReference type="PRINTS" id="PR01415">
    <property type="entry name" value="ANKYRIN"/>
</dbReference>
<feature type="region of interest" description="Disordered" evidence="7">
    <location>
        <begin position="601"/>
        <end position="642"/>
    </location>
</feature>
<dbReference type="EMBL" id="JAULSY010000049">
    <property type="protein sequence ID" value="KAK0668906.1"/>
    <property type="molecule type" value="Genomic_DNA"/>
</dbReference>
<dbReference type="GO" id="GO:0019894">
    <property type="term" value="F:kinesin binding"/>
    <property type="evidence" value="ECO:0007669"/>
    <property type="project" value="TreeGrafter"/>
</dbReference>
<dbReference type="Pfam" id="PF00023">
    <property type="entry name" value="Ank"/>
    <property type="match status" value="1"/>
</dbReference>
<dbReference type="InterPro" id="IPR013087">
    <property type="entry name" value="Znf_C2H2_type"/>
</dbReference>
<feature type="region of interest" description="Disordered" evidence="7">
    <location>
        <begin position="1080"/>
        <end position="1135"/>
    </location>
</feature>
<dbReference type="SUPFAM" id="SSF48403">
    <property type="entry name" value="Ankyrin repeat"/>
    <property type="match status" value="1"/>
</dbReference>
<proteinExistence type="predicted"/>
<dbReference type="SMART" id="SM00355">
    <property type="entry name" value="ZnF_C2H2"/>
    <property type="match status" value="10"/>
</dbReference>
<reference evidence="9" key="1">
    <citation type="submission" date="2023-06" db="EMBL/GenBank/DDBJ databases">
        <title>Genome-scale phylogeny and comparative genomics of the fungal order Sordariales.</title>
        <authorList>
            <consortium name="Lawrence Berkeley National Laboratory"/>
            <person name="Hensen N."/>
            <person name="Bonometti L."/>
            <person name="Westerberg I."/>
            <person name="Brannstrom I.O."/>
            <person name="Guillou S."/>
            <person name="Cros-Aarteil S."/>
            <person name="Calhoun S."/>
            <person name="Haridas S."/>
            <person name="Kuo A."/>
            <person name="Mondo S."/>
            <person name="Pangilinan J."/>
            <person name="Riley R."/>
            <person name="Labutti K."/>
            <person name="Andreopoulos B."/>
            <person name="Lipzen A."/>
            <person name="Chen C."/>
            <person name="Yanf M."/>
            <person name="Daum C."/>
            <person name="Ng V."/>
            <person name="Clum A."/>
            <person name="Steindorff A."/>
            <person name="Ohm R."/>
            <person name="Martin F."/>
            <person name="Silar P."/>
            <person name="Natvig D."/>
            <person name="Lalanne C."/>
            <person name="Gautier V."/>
            <person name="Ament-Velasquez S.L."/>
            <person name="Kruys A."/>
            <person name="Hutchinson M.I."/>
            <person name="Powell A.J."/>
            <person name="Barry K."/>
            <person name="Miller A.N."/>
            <person name="Grigoriev I.V."/>
            <person name="Debuchy R."/>
            <person name="Gladieux P."/>
            <person name="Thoren M.H."/>
            <person name="Johannesson H."/>
        </authorList>
    </citation>
    <scope>NUCLEOTIDE SEQUENCE</scope>
    <source>
        <strain evidence="9">CBS 307.81</strain>
    </source>
</reference>
<dbReference type="GO" id="GO:0005871">
    <property type="term" value="C:kinesin complex"/>
    <property type="evidence" value="ECO:0007669"/>
    <property type="project" value="InterPro"/>
</dbReference>
<feature type="region of interest" description="Disordered" evidence="7">
    <location>
        <begin position="1223"/>
        <end position="1362"/>
    </location>
</feature>
<keyword evidence="6" id="KW-0863">Zinc-finger</keyword>
<dbReference type="InterPro" id="IPR058925">
    <property type="entry name" value="zf-C2H2_AcuF"/>
</dbReference>
<feature type="repeat" description="ANK" evidence="5">
    <location>
        <begin position="825"/>
        <end position="854"/>
    </location>
</feature>
<feature type="compositionally biased region" description="Basic and acidic residues" evidence="7">
    <location>
        <begin position="1337"/>
        <end position="1350"/>
    </location>
</feature>
<evidence type="ECO:0000256" key="3">
    <source>
        <dbReference type="ARBA" id="ARBA00022737"/>
    </source>
</evidence>
<accession>A0AA39ZDE1</accession>
<comment type="subcellular location">
    <subcellularLocation>
        <location evidence="1">Cytoplasm</location>
    </subcellularLocation>
</comment>
<keyword evidence="4" id="KW-0802">TPR repeat</keyword>
<feature type="region of interest" description="Disordered" evidence="7">
    <location>
        <begin position="967"/>
        <end position="986"/>
    </location>
</feature>
<evidence type="ECO:0000256" key="1">
    <source>
        <dbReference type="ARBA" id="ARBA00004496"/>
    </source>
</evidence>
<feature type="compositionally biased region" description="Low complexity" evidence="7">
    <location>
        <begin position="113"/>
        <end position="127"/>
    </location>
</feature>
<dbReference type="PROSITE" id="PS50157">
    <property type="entry name" value="ZINC_FINGER_C2H2_2"/>
    <property type="match status" value="1"/>
</dbReference>
<evidence type="ECO:0000256" key="6">
    <source>
        <dbReference type="PROSITE-ProRule" id="PRU00042"/>
    </source>
</evidence>
<dbReference type="Proteomes" id="UP001174997">
    <property type="component" value="Unassembled WGS sequence"/>
</dbReference>
<dbReference type="GO" id="GO:0005737">
    <property type="term" value="C:cytoplasm"/>
    <property type="evidence" value="ECO:0007669"/>
    <property type="project" value="UniProtKB-SubCell"/>
</dbReference>
<evidence type="ECO:0000313" key="9">
    <source>
        <dbReference type="EMBL" id="KAK0668906.1"/>
    </source>
</evidence>
<feature type="compositionally biased region" description="Polar residues" evidence="7">
    <location>
        <begin position="260"/>
        <end position="272"/>
    </location>
</feature>
<dbReference type="Gene3D" id="1.25.40.10">
    <property type="entry name" value="Tetratricopeptide repeat domain"/>
    <property type="match status" value="2"/>
</dbReference>
<name>A0AA39ZDE1_9PEZI</name>
<evidence type="ECO:0000256" key="7">
    <source>
        <dbReference type="SAM" id="MobiDB-lite"/>
    </source>
</evidence>
<feature type="repeat" description="ANK" evidence="5">
    <location>
        <begin position="689"/>
        <end position="721"/>
    </location>
</feature>
<dbReference type="InterPro" id="IPR011990">
    <property type="entry name" value="TPR-like_helical_dom_sf"/>
</dbReference>
<feature type="region of interest" description="Disordered" evidence="7">
    <location>
        <begin position="255"/>
        <end position="305"/>
    </location>
</feature>
<dbReference type="InterPro" id="IPR036770">
    <property type="entry name" value="Ankyrin_rpt-contain_sf"/>
</dbReference>
<dbReference type="SMART" id="SM00248">
    <property type="entry name" value="ANK"/>
    <property type="match status" value="6"/>
</dbReference>
<dbReference type="Gene3D" id="1.25.40.20">
    <property type="entry name" value="Ankyrin repeat-containing domain"/>
    <property type="match status" value="2"/>
</dbReference>
<dbReference type="SUPFAM" id="SSF48452">
    <property type="entry name" value="TPR-like"/>
    <property type="match status" value="3"/>
</dbReference>
<dbReference type="Pfam" id="PF13424">
    <property type="entry name" value="TPR_12"/>
    <property type="match status" value="2"/>
</dbReference>
<dbReference type="SUPFAM" id="SSF57667">
    <property type="entry name" value="beta-beta-alpha zinc fingers"/>
    <property type="match status" value="1"/>
</dbReference>
<feature type="compositionally biased region" description="Basic and acidic residues" evidence="7">
    <location>
        <begin position="1267"/>
        <end position="1276"/>
    </location>
</feature>
<dbReference type="PROSITE" id="PS00028">
    <property type="entry name" value="ZINC_FINGER_C2H2_1"/>
    <property type="match status" value="2"/>
</dbReference>
<keyword evidence="10" id="KW-1185">Reference proteome</keyword>
<evidence type="ECO:0000256" key="2">
    <source>
        <dbReference type="ARBA" id="ARBA00022490"/>
    </source>
</evidence>
<dbReference type="InterPro" id="IPR036236">
    <property type="entry name" value="Znf_C2H2_sf"/>
</dbReference>
<dbReference type="Pfam" id="PF26082">
    <property type="entry name" value="zf-C2H2_AcuF"/>
    <property type="match status" value="1"/>
</dbReference>
<feature type="compositionally biased region" description="Basic and acidic residues" evidence="7">
    <location>
        <begin position="103"/>
        <end position="112"/>
    </location>
</feature>
<dbReference type="PROSITE" id="PS50088">
    <property type="entry name" value="ANK_REPEAT"/>
    <property type="match status" value="5"/>
</dbReference>
<dbReference type="InterPro" id="IPR002110">
    <property type="entry name" value="Ankyrin_rpt"/>
</dbReference>
<evidence type="ECO:0000256" key="4">
    <source>
        <dbReference type="ARBA" id="ARBA00022803"/>
    </source>
</evidence>
<keyword evidence="6" id="KW-0862">Zinc</keyword>